<dbReference type="InterPro" id="IPR003265">
    <property type="entry name" value="HhH-GPD_domain"/>
</dbReference>
<dbReference type="Pfam" id="PF00730">
    <property type="entry name" value="HhH-GPD"/>
    <property type="match status" value="1"/>
</dbReference>
<dbReference type="Gene3D" id="1.10.340.30">
    <property type="entry name" value="Hypothetical protein, domain 2"/>
    <property type="match status" value="1"/>
</dbReference>
<dbReference type="GO" id="GO:0005634">
    <property type="term" value="C:nucleus"/>
    <property type="evidence" value="ECO:0007669"/>
    <property type="project" value="TreeGrafter"/>
</dbReference>
<evidence type="ECO:0000259" key="5">
    <source>
        <dbReference type="SMART" id="SM00478"/>
    </source>
</evidence>
<dbReference type="FunFam" id="1.10.340.30:FF:000004">
    <property type="entry name" value="DNA-3-methyladenine glycosylase II"/>
    <property type="match status" value="1"/>
</dbReference>
<dbReference type="InterPro" id="IPR011257">
    <property type="entry name" value="DNA_glycosylase"/>
</dbReference>
<keyword evidence="7" id="KW-1185">Reference proteome</keyword>
<reference evidence="6 7" key="1">
    <citation type="submission" date="2020-12" db="EMBL/GenBank/DDBJ databases">
        <title>Metabolic potential, ecology and presence of endohyphal bacteria is reflected in genomic diversity of Mucoromycotina.</title>
        <authorList>
            <person name="Muszewska A."/>
            <person name="Okrasinska A."/>
            <person name="Steczkiewicz K."/>
            <person name="Drgas O."/>
            <person name="Orlowska M."/>
            <person name="Perlinska-Lenart U."/>
            <person name="Aleksandrzak-Piekarczyk T."/>
            <person name="Szatraj K."/>
            <person name="Zielenkiewicz U."/>
            <person name="Pilsyk S."/>
            <person name="Malc E."/>
            <person name="Mieczkowski P."/>
            <person name="Kruszewska J.S."/>
            <person name="Biernat P."/>
            <person name="Pawlowska J."/>
        </authorList>
    </citation>
    <scope>NUCLEOTIDE SEQUENCE [LARGE SCALE GENOMIC DNA]</scope>
    <source>
        <strain evidence="6 7">CBS 142.35</strain>
    </source>
</reference>
<feature type="region of interest" description="Disordered" evidence="4">
    <location>
        <begin position="1"/>
        <end position="67"/>
    </location>
</feature>
<dbReference type="EMBL" id="JAEPRB010000223">
    <property type="protein sequence ID" value="KAG2218558.1"/>
    <property type="molecule type" value="Genomic_DNA"/>
</dbReference>
<gene>
    <name evidence="6" type="ORF">INT45_006319</name>
</gene>
<dbReference type="Proteomes" id="UP000646827">
    <property type="component" value="Unassembled WGS sequence"/>
</dbReference>
<dbReference type="AlphaFoldDB" id="A0A8H7VJB0"/>
<feature type="domain" description="HhH-GPD" evidence="5">
    <location>
        <begin position="150"/>
        <end position="320"/>
    </location>
</feature>
<protein>
    <recommendedName>
        <fullName evidence="5">HhH-GPD domain-containing protein</fullName>
    </recommendedName>
</protein>
<organism evidence="6 7">
    <name type="scientific">Circinella minor</name>
    <dbReference type="NCBI Taxonomy" id="1195481"/>
    <lineage>
        <taxon>Eukaryota</taxon>
        <taxon>Fungi</taxon>
        <taxon>Fungi incertae sedis</taxon>
        <taxon>Mucoromycota</taxon>
        <taxon>Mucoromycotina</taxon>
        <taxon>Mucoromycetes</taxon>
        <taxon>Mucorales</taxon>
        <taxon>Lichtheimiaceae</taxon>
        <taxon>Circinella</taxon>
    </lineage>
</organism>
<dbReference type="GO" id="GO:0006285">
    <property type="term" value="P:base-excision repair, AP site formation"/>
    <property type="evidence" value="ECO:0007669"/>
    <property type="project" value="TreeGrafter"/>
</dbReference>
<dbReference type="OrthoDB" id="415889at2759"/>
<evidence type="ECO:0000313" key="6">
    <source>
        <dbReference type="EMBL" id="KAG2218558.1"/>
    </source>
</evidence>
<dbReference type="Gene3D" id="1.10.1670.40">
    <property type="match status" value="1"/>
</dbReference>
<dbReference type="GO" id="GO:0032993">
    <property type="term" value="C:protein-DNA complex"/>
    <property type="evidence" value="ECO:0007669"/>
    <property type="project" value="TreeGrafter"/>
</dbReference>
<dbReference type="GO" id="GO:0006307">
    <property type="term" value="P:DNA alkylation repair"/>
    <property type="evidence" value="ECO:0007669"/>
    <property type="project" value="TreeGrafter"/>
</dbReference>
<evidence type="ECO:0000256" key="2">
    <source>
        <dbReference type="ARBA" id="ARBA00022763"/>
    </source>
</evidence>
<dbReference type="GO" id="GO:0032131">
    <property type="term" value="F:alkylated DNA binding"/>
    <property type="evidence" value="ECO:0007669"/>
    <property type="project" value="TreeGrafter"/>
</dbReference>
<dbReference type="GO" id="GO:0043916">
    <property type="term" value="F:DNA-7-methylguanine glycosylase activity"/>
    <property type="evidence" value="ECO:0007669"/>
    <property type="project" value="TreeGrafter"/>
</dbReference>
<proteinExistence type="inferred from homology"/>
<evidence type="ECO:0000256" key="3">
    <source>
        <dbReference type="ARBA" id="ARBA00023204"/>
    </source>
</evidence>
<evidence type="ECO:0000256" key="1">
    <source>
        <dbReference type="ARBA" id="ARBA00010817"/>
    </source>
</evidence>
<dbReference type="SMART" id="SM00478">
    <property type="entry name" value="ENDO3c"/>
    <property type="match status" value="1"/>
</dbReference>
<evidence type="ECO:0000313" key="7">
    <source>
        <dbReference type="Proteomes" id="UP000646827"/>
    </source>
</evidence>
<comment type="similarity">
    <text evidence="1">Belongs to the alkylbase DNA glycosidase AlkA family.</text>
</comment>
<feature type="compositionally biased region" description="Polar residues" evidence="4">
    <location>
        <begin position="12"/>
        <end position="30"/>
    </location>
</feature>
<dbReference type="CDD" id="cd00056">
    <property type="entry name" value="ENDO3c"/>
    <property type="match status" value="1"/>
</dbReference>
<feature type="compositionally biased region" description="Basic and acidic residues" evidence="4">
    <location>
        <begin position="38"/>
        <end position="47"/>
    </location>
</feature>
<dbReference type="PANTHER" id="PTHR43003:SF5">
    <property type="entry name" value="DNA-3-METHYLADENINE GLYCOSYLASE"/>
    <property type="match status" value="1"/>
</dbReference>
<keyword evidence="3" id="KW-0234">DNA repair</keyword>
<dbReference type="InterPro" id="IPR051912">
    <property type="entry name" value="Alkylbase_DNA_Glycosylase/TA"/>
</dbReference>
<sequence length="326" mass="37168">MLPRKSPRLSKLPTTSYYTKSQTQNKTVVPTTKRKRAAPKEQLTEKRSSKRKIAGSTTTIADKKHAFTAENTGKELAPPAAAPSVADPIDVTKHVIDRSFDIHEAFAHLKKVDKKLNKLITNNDIEEFIRRRVQQTDSSNPFRDLASSIIYQQISGKAAQAIRTRFVKLFAEEYKIKVPEVVTGDFKWFPTAEMVLKKTSEELKSAGLSLRKAQYVLDLAQKFNDNNINAEGLHRMSDDEIRKLLIQVKGIGHWTVDMYLMMDLGHPDILPTTDLGIRKGIAKHFGLKNNLPLPDQMEQLTEHWRPYRSVGSWYMWRILDIKTAAD</sequence>
<evidence type="ECO:0000256" key="4">
    <source>
        <dbReference type="SAM" id="MobiDB-lite"/>
    </source>
</evidence>
<dbReference type="GO" id="GO:0008725">
    <property type="term" value="F:DNA-3-methyladenine glycosylase activity"/>
    <property type="evidence" value="ECO:0007669"/>
    <property type="project" value="TreeGrafter"/>
</dbReference>
<keyword evidence="2" id="KW-0227">DNA damage</keyword>
<accession>A0A8H7VJB0</accession>
<dbReference type="PANTHER" id="PTHR43003">
    <property type="entry name" value="DNA-3-METHYLADENINE GLYCOSYLASE"/>
    <property type="match status" value="1"/>
</dbReference>
<comment type="caution">
    <text evidence="6">The sequence shown here is derived from an EMBL/GenBank/DDBJ whole genome shotgun (WGS) entry which is preliminary data.</text>
</comment>
<name>A0A8H7VJB0_9FUNG</name>
<dbReference type="SUPFAM" id="SSF48150">
    <property type="entry name" value="DNA-glycosylase"/>
    <property type="match status" value="1"/>
</dbReference>